<dbReference type="GO" id="GO:0006355">
    <property type="term" value="P:regulation of DNA-templated transcription"/>
    <property type="evidence" value="ECO:0007669"/>
    <property type="project" value="InterPro"/>
</dbReference>
<dbReference type="InterPro" id="IPR000792">
    <property type="entry name" value="Tscrpt_reg_LuxR_C"/>
</dbReference>
<evidence type="ECO:0000259" key="2">
    <source>
        <dbReference type="SMART" id="SM00421"/>
    </source>
</evidence>
<evidence type="ECO:0000256" key="1">
    <source>
        <dbReference type="ARBA" id="ARBA00023125"/>
    </source>
</evidence>
<evidence type="ECO:0000313" key="3">
    <source>
        <dbReference type="EMBL" id="WGL94029.1"/>
    </source>
</evidence>
<dbReference type="RefSeq" id="WP_280628447.1">
    <property type="nucleotide sequence ID" value="NZ_CP123495.1"/>
</dbReference>
<gene>
    <name evidence="3" type="ORF">QE207_01650</name>
</gene>
<geneLocation type="plasmid" evidence="3 4">
    <name>paIh5</name>
</geneLocation>
<protein>
    <submittedName>
        <fullName evidence="3">LuxR C-terminal-related transcriptional regulator</fullName>
    </submittedName>
</protein>
<reference evidence="3" key="1">
    <citation type="submission" date="2023-04" db="EMBL/GenBank/DDBJ databases">
        <title>Genome dynamics across the evolutionary transition to endosymbiosis.</title>
        <authorList>
            <person name="Siozios S."/>
            <person name="Nadal-Jimenez P."/>
            <person name="Azagi T."/>
            <person name="Sprong H."/>
            <person name="Frost C.L."/>
            <person name="Parratt S.R."/>
            <person name="Taylor G."/>
            <person name="Brettell L."/>
            <person name="Lew K.C."/>
            <person name="Croft L."/>
            <person name="King K.C."/>
            <person name="Brockhurst M.A."/>
            <person name="Hypsa V."/>
            <person name="Novakova E."/>
            <person name="Darby A.C."/>
            <person name="Hurst G.D.D."/>
        </authorList>
    </citation>
    <scope>NUCLEOTIDE SEQUENCE</scope>
    <source>
        <strain evidence="3">AIh</strain>
        <plasmid evidence="3">paIh5</plasmid>
    </source>
</reference>
<dbReference type="CDD" id="cd06170">
    <property type="entry name" value="LuxR_C_like"/>
    <property type="match status" value="1"/>
</dbReference>
<dbReference type="Pfam" id="PF00196">
    <property type="entry name" value="GerE"/>
    <property type="match status" value="1"/>
</dbReference>
<dbReference type="EMBL" id="CP123495">
    <property type="protein sequence ID" value="WGL94029.1"/>
    <property type="molecule type" value="Genomic_DNA"/>
</dbReference>
<dbReference type="Gene3D" id="1.10.10.10">
    <property type="entry name" value="Winged helix-like DNA-binding domain superfamily/Winged helix DNA-binding domain"/>
    <property type="match status" value="1"/>
</dbReference>
<sequence>MTESKHTRKSLLTLDSLSEIPLISIMERSGIPWGIRDNESRMVYINHPAKNFLNIPKGFDFEGRLDQDFPCPWSELADEFSAQDRKAETSQDGAEVIATSYYSKGDVLEPWYCAKFPIYNSEGLVLGTTFYAKKFSFVSVYDFFNSLKPSVVTLTPPESPFNEKELELIFYALQRLSSKEIAQKLLLSYRTVDNRLHNVYRKIDVSGFDGLVEYCQSTGLNTYVPKSVLRQKVDFFW</sequence>
<proteinExistence type="predicted"/>
<dbReference type="InterPro" id="IPR036388">
    <property type="entry name" value="WH-like_DNA-bd_sf"/>
</dbReference>
<name>A0AA95GBS4_9GAMM</name>
<dbReference type="GO" id="GO:0003677">
    <property type="term" value="F:DNA binding"/>
    <property type="evidence" value="ECO:0007669"/>
    <property type="project" value="UniProtKB-KW"/>
</dbReference>
<accession>A0AA95GBS4</accession>
<feature type="domain" description="HTH luxR-type" evidence="2">
    <location>
        <begin position="158"/>
        <end position="215"/>
    </location>
</feature>
<keyword evidence="1" id="KW-0238">DNA-binding</keyword>
<dbReference type="SMART" id="SM00421">
    <property type="entry name" value="HTH_LUXR"/>
    <property type="match status" value="1"/>
</dbReference>
<dbReference type="InterPro" id="IPR016032">
    <property type="entry name" value="Sig_transdc_resp-reg_C-effctor"/>
</dbReference>
<keyword evidence="3" id="KW-0614">Plasmid</keyword>
<evidence type="ECO:0000313" key="4">
    <source>
        <dbReference type="Proteomes" id="UP001177597"/>
    </source>
</evidence>
<organism evidence="3 4">
    <name type="scientific">Arsenophonus nasoniae</name>
    <name type="common">son-killer infecting Nasonia vitripennis</name>
    <dbReference type="NCBI Taxonomy" id="638"/>
    <lineage>
        <taxon>Bacteria</taxon>
        <taxon>Pseudomonadati</taxon>
        <taxon>Pseudomonadota</taxon>
        <taxon>Gammaproteobacteria</taxon>
        <taxon>Enterobacterales</taxon>
        <taxon>Morganellaceae</taxon>
        <taxon>Arsenophonus</taxon>
    </lineage>
</organism>
<dbReference type="AlphaFoldDB" id="A0AA95GBS4"/>
<dbReference type="Proteomes" id="UP001177597">
    <property type="component" value="Plasmid paIh5"/>
</dbReference>
<dbReference type="SUPFAM" id="SSF46894">
    <property type="entry name" value="C-terminal effector domain of the bipartite response regulators"/>
    <property type="match status" value="1"/>
</dbReference>